<comment type="caution">
    <text evidence="1">The sequence shown here is derived from an EMBL/GenBank/DDBJ whole genome shotgun (WGS) entry which is preliminary data.</text>
</comment>
<protein>
    <submittedName>
        <fullName evidence="1">Uncharacterized protein</fullName>
    </submittedName>
</protein>
<sequence>MNTLASQELLWKELCKWRWADKKHQEHALHPFVDYSGILEKLTREQKLDVLRRRVVKIAKLAEFSEQKLNDLVVKTTPVGLRGVRIYKPIRCGKWQASFIAAELDSTRHDLSKVELCLYDWIYEDLYDEEDEGEIRVKFWPHGTRGNVDGSDNPYEVPYYTKPDGRVQVHHYPRHEKPMRLLDWGWRFGNPYVIYTSVDPPVLIEED</sequence>
<organism evidence="1 2">
    <name type="scientific">Rhizoclosmatium globosum</name>
    <dbReference type="NCBI Taxonomy" id="329046"/>
    <lineage>
        <taxon>Eukaryota</taxon>
        <taxon>Fungi</taxon>
        <taxon>Fungi incertae sedis</taxon>
        <taxon>Chytridiomycota</taxon>
        <taxon>Chytridiomycota incertae sedis</taxon>
        <taxon>Chytridiomycetes</taxon>
        <taxon>Chytridiales</taxon>
        <taxon>Chytriomycetaceae</taxon>
        <taxon>Rhizoclosmatium</taxon>
    </lineage>
</organism>
<gene>
    <name evidence="1" type="ORF">BCR33DRAFT_710880</name>
</gene>
<dbReference type="AlphaFoldDB" id="A0A1Y2D2D6"/>
<evidence type="ECO:0000313" key="1">
    <source>
        <dbReference type="EMBL" id="ORY53453.1"/>
    </source>
</evidence>
<accession>A0A1Y2D2D6</accession>
<name>A0A1Y2D2D6_9FUNG</name>
<dbReference type="Proteomes" id="UP000193642">
    <property type="component" value="Unassembled WGS sequence"/>
</dbReference>
<evidence type="ECO:0000313" key="2">
    <source>
        <dbReference type="Proteomes" id="UP000193642"/>
    </source>
</evidence>
<dbReference type="EMBL" id="MCGO01000001">
    <property type="protein sequence ID" value="ORY53453.1"/>
    <property type="molecule type" value="Genomic_DNA"/>
</dbReference>
<dbReference type="OrthoDB" id="3219396at2759"/>
<reference evidence="1 2" key="1">
    <citation type="submission" date="2016-07" db="EMBL/GenBank/DDBJ databases">
        <title>Pervasive Adenine N6-methylation of Active Genes in Fungi.</title>
        <authorList>
            <consortium name="DOE Joint Genome Institute"/>
            <person name="Mondo S.J."/>
            <person name="Dannebaum R.O."/>
            <person name="Kuo R.C."/>
            <person name="Labutti K."/>
            <person name="Haridas S."/>
            <person name="Kuo A."/>
            <person name="Salamov A."/>
            <person name="Ahrendt S.R."/>
            <person name="Lipzen A."/>
            <person name="Sullivan W."/>
            <person name="Andreopoulos W.B."/>
            <person name="Clum A."/>
            <person name="Lindquist E."/>
            <person name="Daum C."/>
            <person name="Ramamoorthy G.K."/>
            <person name="Gryganskyi A."/>
            <person name="Culley D."/>
            <person name="Magnuson J.K."/>
            <person name="James T.Y."/>
            <person name="O'Malley M.A."/>
            <person name="Stajich J.E."/>
            <person name="Spatafora J.W."/>
            <person name="Visel A."/>
            <person name="Grigoriev I.V."/>
        </authorList>
    </citation>
    <scope>NUCLEOTIDE SEQUENCE [LARGE SCALE GENOMIC DNA]</scope>
    <source>
        <strain evidence="1 2">JEL800</strain>
    </source>
</reference>
<proteinExistence type="predicted"/>
<keyword evidence="2" id="KW-1185">Reference proteome</keyword>